<evidence type="ECO:0000313" key="1">
    <source>
        <dbReference type="EMBL" id="BAN04205.1"/>
    </source>
</evidence>
<organism evidence="1 2">
    <name type="scientific">Ilumatobacter coccineus (strain NBRC 103263 / KCTC 29153 / YM16-304)</name>
    <dbReference type="NCBI Taxonomy" id="1313172"/>
    <lineage>
        <taxon>Bacteria</taxon>
        <taxon>Bacillati</taxon>
        <taxon>Actinomycetota</taxon>
        <taxon>Acidimicrobiia</taxon>
        <taxon>Acidimicrobiales</taxon>
        <taxon>Ilumatobacteraceae</taxon>
        <taxon>Ilumatobacter</taxon>
    </lineage>
</organism>
<sequence length="128" mass="14171">MSDSHKAALAKGRAEGKIVREYLEGLRATKPKRGRKRTPETIKAQLDEIDATIADANPMDELLMIQKRRDLTDELDAMSKTVDMKALEDAFVGAAKSYSESKKISYASWRDVGVEASVLKRAGISRSD</sequence>
<dbReference type="AlphaFoldDB" id="A0A6C7EGU9"/>
<evidence type="ECO:0000313" key="2">
    <source>
        <dbReference type="Proteomes" id="UP000011863"/>
    </source>
</evidence>
<keyword evidence="2" id="KW-1185">Reference proteome</keyword>
<gene>
    <name evidence="1" type="ORF">YM304_38910</name>
</gene>
<dbReference type="EMBL" id="AP012057">
    <property type="protein sequence ID" value="BAN04205.1"/>
    <property type="molecule type" value="Genomic_DNA"/>
</dbReference>
<reference evidence="1 2" key="1">
    <citation type="journal article" date="2013" name="Int. J. Syst. Evol. Microbiol.">
        <title>Ilumatobacter nonamiense sp. nov. and Ilumatobacter coccineum sp. nov., isolated from seashore sand.</title>
        <authorList>
            <person name="Matsumoto A."/>
            <person name="Kasai H."/>
            <person name="Matsuo Y."/>
            <person name="Shizuri Y."/>
            <person name="Ichikawa N."/>
            <person name="Fujita N."/>
            <person name="Omura S."/>
            <person name="Takahashi Y."/>
        </authorList>
    </citation>
    <scope>NUCLEOTIDE SEQUENCE [LARGE SCALE GENOMIC DNA]</scope>
    <source>
        <strain evidence="2">NBRC 103263 / KCTC 29153 / YM16-304</strain>
    </source>
</reference>
<dbReference type="Proteomes" id="UP000011863">
    <property type="component" value="Chromosome"/>
</dbReference>
<accession>A0A6C7EGU9</accession>
<name>A0A6C7EGU9_ILUCY</name>
<dbReference type="KEGG" id="aym:YM304_38910"/>
<protein>
    <submittedName>
        <fullName evidence="1">Uncharacterized protein</fullName>
    </submittedName>
</protein>
<proteinExistence type="predicted"/>